<sequence length="365" mass="38712">MATEHMQHNPMWTLAVPAVGAAVLLLSWLVSGFPLMTLLLSLGLVGGVVAAVHHAEVIAHKVGEPFGTLVLALSVTIIEVALIVSMMLSGGDNAMGLARDTIFAAVMIIVNGIIGASLLIGGLKHHTQDYSLEGVTASLGTMTVIVVMALILPNYATSEAGTVYSTKQLIFVALMTLVLFAAFTFFQTMRHREYFLVVSKEGDVMYVDDIEPPSMKEVWTSFGMLLLSLVVVVLSAKSISPTLEAFLGKMGAPLATLGIVIAAIVLMPEFGAAMRAARANRLQASLNLAIGSAIASIGLTIPVVALLSVFMGWPLELGLDTKSITLLTLSLFVVTISLRTGRTTILPGIVHLCIFVAYLFFSFVP</sequence>
<accession>A0ABY4E8H4</accession>
<dbReference type="EMBL" id="CP091512">
    <property type="protein sequence ID" value="UOO92062.1"/>
    <property type="molecule type" value="Genomic_DNA"/>
</dbReference>
<reference evidence="7" key="1">
    <citation type="submission" date="2021-12" db="EMBL/GenBank/DDBJ databases">
        <authorList>
            <person name="Veyrier F.J."/>
        </authorList>
    </citation>
    <scope>NUCLEOTIDE SEQUENCE</scope>
    <source>
        <strain evidence="7">SAG 1488-6</strain>
    </source>
</reference>
<dbReference type="PANTHER" id="PTHR37958">
    <property type="entry name" value="SODIUM-POTASSIUM/PROTON ANTIPORTER CHAA"/>
    <property type="match status" value="1"/>
</dbReference>
<keyword evidence="3 5" id="KW-1133">Transmembrane helix</keyword>
<evidence type="ECO:0000313" key="8">
    <source>
        <dbReference type="Proteomes" id="UP000832034"/>
    </source>
</evidence>
<feature type="domain" description="Sodium/calcium exchanger membrane region" evidence="6">
    <location>
        <begin position="35"/>
        <end position="189"/>
    </location>
</feature>
<feature type="transmembrane region" description="Helical" evidence="5">
    <location>
        <begin position="135"/>
        <end position="156"/>
    </location>
</feature>
<dbReference type="Pfam" id="PF01699">
    <property type="entry name" value="Na_Ca_ex"/>
    <property type="match status" value="2"/>
</dbReference>
<evidence type="ECO:0000256" key="2">
    <source>
        <dbReference type="ARBA" id="ARBA00022692"/>
    </source>
</evidence>
<reference evidence="7" key="2">
    <citation type="journal article" date="2022" name="Res Sq">
        <title>Evolution of multicellular longitudinally dividing oral cavity symbionts (Neisseriaceae).</title>
        <authorList>
            <person name="Nyongesa S."/>
            <person name="Weber P."/>
            <person name="Bernet E."/>
            <person name="Pullido F."/>
            <person name="Nieckarz M."/>
            <person name="Delaby M."/>
            <person name="Nieves C."/>
            <person name="Viehboeck T."/>
            <person name="Krause N."/>
            <person name="Rivera-Millot A."/>
            <person name="Nakamura A."/>
            <person name="Vischer N."/>
            <person name="VanNieuwenhze M."/>
            <person name="Brun Y."/>
            <person name="Cava F."/>
            <person name="Bulgheresi S."/>
            <person name="Veyrier F."/>
        </authorList>
    </citation>
    <scope>NUCLEOTIDE SEQUENCE</scope>
    <source>
        <strain evidence="7">SAG 1488-6</strain>
    </source>
</reference>
<dbReference type="InterPro" id="IPR004837">
    <property type="entry name" value="NaCa_Exmemb"/>
</dbReference>
<feature type="transmembrane region" description="Helical" evidence="5">
    <location>
        <begin position="168"/>
        <end position="186"/>
    </location>
</feature>
<evidence type="ECO:0000256" key="5">
    <source>
        <dbReference type="SAM" id="Phobius"/>
    </source>
</evidence>
<feature type="transmembrane region" description="Helical" evidence="5">
    <location>
        <begin position="102"/>
        <end position="123"/>
    </location>
</feature>
<keyword evidence="8" id="KW-1185">Reference proteome</keyword>
<feature type="transmembrane region" description="Helical" evidence="5">
    <location>
        <begin position="66"/>
        <end position="90"/>
    </location>
</feature>
<keyword evidence="4 5" id="KW-0472">Membrane</keyword>
<comment type="subcellular location">
    <subcellularLocation>
        <location evidence="1">Membrane</location>
        <topology evidence="1">Multi-pass membrane protein</topology>
    </subcellularLocation>
</comment>
<evidence type="ECO:0000259" key="6">
    <source>
        <dbReference type="Pfam" id="PF01699"/>
    </source>
</evidence>
<dbReference type="InterPro" id="IPR052946">
    <property type="entry name" value="Alkaline_pH_Ca-Antiporter"/>
</dbReference>
<feature type="transmembrane region" description="Helical" evidence="5">
    <location>
        <begin position="246"/>
        <end position="267"/>
    </location>
</feature>
<protein>
    <submittedName>
        <fullName evidence="7">Ionic transporter y4hA</fullName>
    </submittedName>
</protein>
<feature type="domain" description="Sodium/calcium exchanger membrane region" evidence="6">
    <location>
        <begin position="221"/>
        <end position="363"/>
    </location>
</feature>
<organism evidence="7 8">
    <name type="scientific">Vitreoscilla stercoraria</name>
    <dbReference type="NCBI Taxonomy" id="61"/>
    <lineage>
        <taxon>Bacteria</taxon>
        <taxon>Pseudomonadati</taxon>
        <taxon>Pseudomonadota</taxon>
        <taxon>Betaproteobacteria</taxon>
        <taxon>Neisseriales</taxon>
        <taxon>Neisseriaceae</taxon>
        <taxon>Vitreoscilla</taxon>
    </lineage>
</organism>
<proteinExistence type="predicted"/>
<feature type="transmembrane region" description="Helical" evidence="5">
    <location>
        <begin position="218"/>
        <end position="240"/>
    </location>
</feature>
<feature type="transmembrane region" description="Helical" evidence="5">
    <location>
        <begin position="319"/>
        <end position="338"/>
    </location>
</feature>
<keyword evidence="2 5" id="KW-0812">Transmembrane</keyword>
<feature type="transmembrane region" description="Helical" evidence="5">
    <location>
        <begin position="288"/>
        <end position="313"/>
    </location>
</feature>
<dbReference type="RefSeq" id="WP_244802726.1">
    <property type="nucleotide sequence ID" value="NZ_CP091512.1"/>
</dbReference>
<evidence type="ECO:0000256" key="4">
    <source>
        <dbReference type="ARBA" id="ARBA00023136"/>
    </source>
</evidence>
<gene>
    <name evidence="7" type="ORF">LVJ81_10580</name>
</gene>
<feature type="transmembrane region" description="Helical" evidence="5">
    <location>
        <begin position="12"/>
        <end position="30"/>
    </location>
</feature>
<evidence type="ECO:0000256" key="3">
    <source>
        <dbReference type="ARBA" id="ARBA00022989"/>
    </source>
</evidence>
<name>A0ABY4E8H4_VITST</name>
<dbReference type="Proteomes" id="UP000832034">
    <property type="component" value="Chromosome"/>
</dbReference>
<feature type="transmembrane region" description="Helical" evidence="5">
    <location>
        <begin position="36"/>
        <end position="54"/>
    </location>
</feature>
<evidence type="ECO:0000256" key="1">
    <source>
        <dbReference type="ARBA" id="ARBA00004141"/>
    </source>
</evidence>
<feature type="transmembrane region" description="Helical" evidence="5">
    <location>
        <begin position="345"/>
        <end position="364"/>
    </location>
</feature>
<evidence type="ECO:0000313" key="7">
    <source>
        <dbReference type="EMBL" id="UOO92062.1"/>
    </source>
</evidence>
<dbReference type="PANTHER" id="PTHR37958:SF1">
    <property type="entry name" value="SODIUM-POTASSIUM_PROTON ANTIPORTER CHAA"/>
    <property type="match status" value="1"/>
</dbReference>